<evidence type="ECO:0000256" key="3">
    <source>
        <dbReference type="ARBA" id="ARBA00023274"/>
    </source>
</evidence>
<dbReference type="InterPro" id="IPR012340">
    <property type="entry name" value="NA-bd_OB-fold"/>
</dbReference>
<feature type="region of interest" description="Disordered" evidence="6">
    <location>
        <begin position="128"/>
        <end position="207"/>
    </location>
</feature>
<dbReference type="SUPFAM" id="SSF50104">
    <property type="entry name" value="Translation proteins SH3-like domain"/>
    <property type="match status" value="1"/>
</dbReference>
<evidence type="ECO:0000313" key="10">
    <source>
        <dbReference type="Proteomes" id="UP000185874"/>
    </source>
</evidence>
<sequence>WKRSPDIKAKVLSLEYDPNRTAKIALIVYENGRKSYILATTNLKVGDVILSSDNAPIKDGNRLPLKNIPIGVPVHCLEFFPGAGGQIVKTAGSAAYIQSIDGPKAIIKLPSGEIRIFSSATQATIGQISNEQHSSIKMTKAGDSRHRGIRPGVRGVAQNPDSHPHGGGEGRSSIGMNPKTPWGKVAMGKKTRKLKNRSRHLIIKRRK</sequence>
<evidence type="ECO:0000313" key="9">
    <source>
        <dbReference type="EMBL" id="OGL53547.1"/>
    </source>
</evidence>
<proteinExistence type="inferred from homology"/>
<dbReference type="GO" id="GO:0016740">
    <property type="term" value="F:transferase activity"/>
    <property type="evidence" value="ECO:0007669"/>
    <property type="project" value="InterPro"/>
</dbReference>
<keyword evidence="2 9" id="KW-0689">Ribosomal protein</keyword>
<feature type="domain" description="Large ribosomal subunit protein uL2 RNA-binding" evidence="8">
    <location>
        <begin position="1"/>
        <end position="51"/>
    </location>
</feature>
<feature type="non-terminal residue" evidence="9">
    <location>
        <position position="1"/>
    </location>
</feature>
<gene>
    <name evidence="9" type="ORF">A3K55_00980</name>
</gene>
<name>A0A1F7SK03_9BACT</name>
<keyword evidence="3" id="KW-0687">Ribonucleoprotein</keyword>
<evidence type="ECO:0000256" key="6">
    <source>
        <dbReference type="SAM" id="MobiDB-lite"/>
    </source>
</evidence>
<dbReference type="PANTHER" id="PTHR13691">
    <property type="entry name" value="RIBOSOMAL PROTEIN L2"/>
    <property type="match status" value="1"/>
</dbReference>
<protein>
    <recommendedName>
        <fullName evidence="4">Large ribosomal subunit protein uL2</fullName>
    </recommendedName>
    <alternativeName>
        <fullName evidence="5">50S ribosomal protein L2</fullName>
    </alternativeName>
</protein>
<dbReference type="SMART" id="SM01382">
    <property type="entry name" value="Ribosomal_L2_C"/>
    <property type="match status" value="1"/>
</dbReference>
<dbReference type="GO" id="GO:0006412">
    <property type="term" value="P:translation"/>
    <property type="evidence" value="ECO:0007669"/>
    <property type="project" value="InterPro"/>
</dbReference>
<dbReference type="InterPro" id="IPR014722">
    <property type="entry name" value="Rib_uL2_dom2"/>
</dbReference>
<dbReference type="FunFam" id="4.10.950.10:FF:000001">
    <property type="entry name" value="50S ribosomal protein L2"/>
    <property type="match status" value="1"/>
</dbReference>
<dbReference type="Pfam" id="PF03947">
    <property type="entry name" value="Ribosomal_L2_C"/>
    <property type="match status" value="1"/>
</dbReference>
<evidence type="ECO:0000259" key="7">
    <source>
        <dbReference type="SMART" id="SM01382"/>
    </source>
</evidence>
<dbReference type="InterPro" id="IPR008991">
    <property type="entry name" value="Translation_prot_SH3-like_sf"/>
</dbReference>
<dbReference type="InterPro" id="IPR022666">
    <property type="entry name" value="Ribosomal_uL2_RNA-bd_dom"/>
</dbReference>
<dbReference type="InterPro" id="IPR002171">
    <property type="entry name" value="Ribosomal_uL2"/>
</dbReference>
<dbReference type="InterPro" id="IPR014726">
    <property type="entry name" value="Ribosomal_uL2_dom3"/>
</dbReference>
<dbReference type="Gene3D" id="4.10.950.10">
    <property type="entry name" value="Ribosomal protein L2, domain 3"/>
    <property type="match status" value="1"/>
</dbReference>
<dbReference type="Proteomes" id="UP000185874">
    <property type="component" value="Unassembled WGS sequence"/>
</dbReference>
<feature type="compositionally biased region" description="Basic residues" evidence="6">
    <location>
        <begin position="187"/>
        <end position="207"/>
    </location>
</feature>
<dbReference type="Pfam" id="PF00181">
    <property type="entry name" value="Ribosomal_L2_N"/>
    <property type="match status" value="1"/>
</dbReference>
<dbReference type="Gene3D" id="2.30.30.30">
    <property type="match status" value="1"/>
</dbReference>
<dbReference type="GO" id="GO:0003723">
    <property type="term" value="F:RNA binding"/>
    <property type="evidence" value="ECO:0007669"/>
    <property type="project" value="InterPro"/>
</dbReference>
<dbReference type="Gene3D" id="2.40.50.140">
    <property type="entry name" value="Nucleic acid-binding proteins"/>
    <property type="match status" value="1"/>
</dbReference>
<feature type="compositionally biased region" description="Polar residues" evidence="6">
    <location>
        <begin position="128"/>
        <end position="137"/>
    </location>
</feature>
<comment type="caution">
    <text evidence="9">The sequence shown here is derived from an EMBL/GenBank/DDBJ whole genome shotgun (WGS) entry which is preliminary data.</text>
</comment>
<feature type="domain" description="Large ribosomal subunit protein uL2 C-terminal" evidence="7">
    <location>
        <begin position="57"/>
        <end position="185"/>
    </location>
</feature>
<reference evidence="9 10" key="1">
    <citation type="journal article" date="2016" name="Nat. Commun.">
        <title>Thousands of microbial genomes shed light on interconnected biogeochemical processes in an aquifer system.</title>
        <authorList>
            <person name="Anantharaman K."/>
            <person name="Brown C.T."/>
            <person name="Hug L.A."/>
            <person name="Sharon I."/>
            <person name="Castelle C.J."/>
            <person name="Probst A.J."/>
            <person name="Thomas B.C."/>
            <person name="Singh A."/>
            <person name="Wilkins M.J."/>
            <person name="Karaoz U."/>
            <person name="Brodie E.L."/>
            <person name="Williams K.H."/>
            <person name="Hubbard S.S."/>
            <person name="Banfield J.F."/>
        </authorList>
    </citation>
    <scope>NUCLEOTIDE SEQUENCE [LARGE SCALE GENOMIC DNA]</scope>
</reference>
<dbReference type="GO" id="GO:0003735">
    <property type="term" value="F:structural constituent of ribosome"/>
    <property type="evidence" value="ECO:0007669"/>
    <property type="project" value="InterPro"/>
</dbReference>
<dbReference type="InterPro" id="IPR005880">
    <property type="entry name" value="Ribosomal_uL2_bac/org-type"/>
</dbReference>
<evidence type="ECO:0000256" key="4">
    <source>
        <dbReference type="ARBA" id="ARBA00035242"/>
    </source>
</evidence>
<evidence type="ECO:0000256" key="2">
    <source>
        <dbReference type="ARBA" id="ARBA00022980"/>
    </source>
</evidence>
<evidence type="ECO:0000256" key="1">
    <source>
        <dbReference type="ARBA" id="ARBA00005636"/>
    </source>
</evidence>
<dbReference type="SMART" id="SM01383">
    <property type="entry name" value="Ribosomal_L2"/>
    <property type="match status" value="1"/>
</dbReference>
<dbReference type="PANTHER" id="PTHR13691:SF5">
    <property type="entry name" value="LARGE RIBOSOMAL SUBUNIT PROTEIN UL2M"/>
    <property type="match status" value="1"/>
</dbReference>
<evidence type="ECO:0000259" key="8">
    <source>
        <dbReference type="SMART" id="SM01383"/>
    </source>
</evidence>
<dbReference type="SUPFAM" id="SSF50249">
    <property type="entry name" value="Nucleic acid-binding proteins"/>
    <property type="match status" value="1"/>
</dbReference>
<dbReference type="EMBL" id="MGDJ01000016">
    <property type="protein sequence ID" value="OGL53547.1"/>
    <property type="molecule type" value="Genomic_DNA"/>
</dbReference>
<dbReference type="AlphaFoldDB" id="A0A1F7SK03"/>
<dbReference type="InterPro" id="IPR022669">
    <property type="entry name" value="Ribosomal_uL2_C"/>
</dbReference>
<dbReference type="GO" id="GO:0015934">
    <property type="term" value="C:large ribosomal subunit"/>
    <property type="evidence" value="ECO:0007669"/>
    <property type="project" value="InterPro"/>
</dbReference>
<dbReference type="NCBIfam" id="TIGR01171">
    <property type="entry name" value="rplB_bact"/>
    <property type="match status" value="1"/>
</dbReference>
<comment type="similarity">
    <text evidence="1">Belongs to the universal ribosomal protein uL2 family.</text>
</comment>
<accession>A0A1F7SK03</accession>
<organism evidence="9 10">
    <name type="scientific">Candidatus Shapirobacteria bacterium RBG_13_44_7</name>
    <dbReference type="NCBI Taxonomy" id="1802149"/>
    <lineage>
        <taxon>Bacteria</taxon>
        <taxon>Candidatus Shapironibacteriota</taxon>
    </lineage>
</organism>
<evidence type="ECO:0000256" key="5">
    <source>
        <dbReference type="ARBA" id="ARBA00035459"/>
    </source>
</evidence>